<sequence>MSDKDSTQGADSPPPEGAFKATPNTTGSEKKPAPAGAGSKAQAKPEKPAGPGAPKTDAEAPKADAEARKADAAAKAEAKPAPAGAKAAGTKAKPTPAGAKAAGTESKAAKPADAAAPAAPAEPAPVPTADAEATEAKAGPAALPDLEAHAEAPEWLSGGEDHDGHLWDGAFEAESGQAAASDPALSEPLSEPAAEPEVTNPDEVTLETPSLADPDISSEAAEAASLNDATAEVKEVEAQAADAAVLTDPAANHPAAVNRTEGIAAAAPMTGESSETGTPGAGDTAPGATADAKDTEGSKDADADAAKPAPDSAAETAAAGSTAAAGPSESRRSRRESEPSSGTGEGNGKNKQLLLIVGILGVLAVLLVLFFTVILGSEKDPGVLEEDVAPIELESGACLSGFTGVNDPTNVVTCETPHNAQLVATATYDEGDEFPGSDALTERADEVCAGVRYTESAAADSDLDLQVNKAVPTPASWEDGDRRVDCFVVAGEGRELTESLIEP</sequence>
<reference evidence="4 5" key="1">
    <citation type="submission" date="2024-04" db="EMBL/GenBank/DDBJ databases">
        <title>Arthrobacter sp. from Plains bison fecal sample.</title>
        <authorList>
            <person name="Ruzzini A."/>
        </authorList>
    </citation>
    <scope>NUCLEOTIDE SEQUENCE [LARGE SCALE GENOMIC DNA]</scope>
    <source>
        <strain evidence="4 5">EINP1</strain>
    </source>
</reference>
<feature type="domain" description="Septum formation-related" evidence="3">
    <location>
        <begin position="394"/>
        <end position="486"/>
    </location>
</feature>
<proteinExistence type="predicted"/>
<dbReference type="Proteomes" id="UP001448858">
    <property type="component" value="Chromosome"/>
</dbReference>
<name>A0ABZ2ZV23_9MICC</name>
<feature type="region of interest" description="Disordered" evidence="1">
    <location>
        <begin position="244"/>
        <end position="348"/>
    </location>
</feature>
<feature type="compositionally biased region" description="Basic and acidic residues" evidence="1">
    <location>
        <begin position="291"/>
        <end position="305"/>
    </location>
</feature>
<feature type="compositionally biased region" description="Basic and acidic residues" evidence="1">
    <location>
        <begin position="329"/>
        <end position="338"/>
    </location>
</feature>
<feature type="compositionally biased region" description="Basic and acidic residues" evidence="1">
    <location>
        <begin position="56"/>
        <end position="78"/>
    </location>
</feature>
<feature type="compositionally biased region" description="Low complexity" evidence="1">
    <location>
        <begin position="306"/>
        <end position="328"/>
    </location>
</feature>
<evidence type="ECO:0000313" key="5">
    <source>
        <dbReference type="Proteomes" id="UP001448858"/>
    </source>
</evidence>
<evidence type="ECO:0000259" key="3">
    <source>
        <dbReference type="Pfam" id="PF13845"/>
    </source>
</evidence>
<feature type="compositionally biased region" description="Low complexity" evidence="1">
    <location>
        <begin position="79"/>
        <end position="102"/>
    </location>
</feature>
<gene>
    <name evidence="4" type="ORF">AAE021_17975</name>
</gene>
<keyword evidence="2" id="KW-0812">Transmembrane</keyword>
<evidence type="ECO:0000256" key="1">
    <source>
        <dbReference type="SAM" id="MobiDB-lite"/>
    </source>
</evidence>
<feature type="transmembrane region" description="Helical" evidence="2">
    <location>
        <begin position="353"/>
        <end position="375"/>
    </location>
</feature>
<feature type="compositionally biased region" description="Low complexity" evidence="1">
    <location>
        <begin position="109"/>
        <end position="119"/>
    </location>
</feature>
<feature type="compositionally biased region" description="Low complexity" evidence="1">
    <location>
        <begin position="183"/>
        <end position="197"/>
    </location>
</feature>
<organism evidence="4 5">
    <name type="scientific">Arthrobacter citreus</name>
    <dbReference type="NCBI Taxonomy" id="1670"/>
    <lineage>
        <taxon>Bacteria</taxon>
        <taxon>Bacillati</taxon>
        <taxon>Actinomycetota</taxon>
        <taxon>Actinomycetes</taxon>
        <taxon>Micrococcales</taxon>
        <taxon>Micrococcaceae</taxon>
        <taxon>Arthrobacter</taxon>
    </lineage>
</organism>
<evidence type="ECO:0000313" key="4">
    <source>
        <dbReference type="EMBL" id="WZP16001.1"/>
    </source>
</evidence>
<keyword evidence="2" id="KW-1133">Transmembrane helix</keyword>
<evidence type="ECO:0000256" key="2">
    <source>
        <dbReference type="SAM" id="Phobius"/>
    </source>
</evidence>
<dbReference type="RefSeq" id="WP_342023648.1">
    <property type="nucleotide sequence ID" value="NZ_CP151657.1"/>
</dbReference>
<feature type="compositionally biased region" description="Low complexity" evidence="1">
    <location>
        <begin position="127"/>
        <end position="142"/>
    </location>
</feature>
<protein>
    <submittedName>
        <fullName evidence="4">Septum formation family protein</fullName>
    </submittedName>
</protein>
<keyword evidence="2" id="KW-0472">Membrane</keyword>
<feature type="compositionally biased region" description="Low complexity" evidence="1">
    <location>
        <begin position="276"/>
        <end position="290"/>
    </location>
</feature>
<keyword evidence="5" id="KW-1185">Reference proteome</keyword>
<dbReference type="Pfam" id="PF13845">
    <property type="entry name" value="Septum_form"/>
    <property type="match status" value="1"/>
</dbReference>
<feature type="region of interest" description="Disordered" evidence="1">
    <location>
        <begin position="1"/>
        <end position="232"/>
    </location>
</feature>
<accession>A0ABZ2ZV23</accession>
<feature type="compositionally biased region" description="Low complexity" evidence="1">
    <location>
        <begin position="33"/>
        <end position="42"/>
    </location>
</feature>
<dbReference type="EMBL" id="CP151657">
    <property type="protein sequence ID" value="WZP16001.1"/>
    <property type="molecule type" value="Genomic_DNA"/>
</dbReference>
<dbReference type="InterPro" id="IPR026004">
    <property type="entry name" value="Septum_form"/>
</dbReference>